<evidence type="ECO:0000313" key="2">
    <source>
        <dbReference type="Proteomes" id="UP000014244"/>
    </source>
</evidence>
<dbReference type="AlphaFoldDB" id="A0A829H4W4"/>
<sequence>MKLVHIIGADGTGKSTICLELENVLHSSHAHDLYRSNPSLHDFIGIYQLPDNEVVAIISQGDLEQIIKKHIVELEKELNVLSLSFPDLDYLVLTSRSKGAGYCFVRNLCDTKIVGTKRLASVNYFPFRTNKLTLNNNTEMDQKNCLRSSYGKHLSSLDRV</sequence>
<organism evidence="1 2">
    <name type="scientific">Lacticaseibacillus paracasei subsp. paracasei Lpp41</name>
    <dbReference type="NCBI Taxonomy" id="1256208"/>
    <lineage>
        <taxon>Bacteria</taxon>
        <taxon>Bacillati</taxon>
        <taxon>Bacillota</taxon>
        <taxon>Bacilli</taxon>
        <taxon>Lactobacillales</taxon>
        <taxon>Lactobacillaceae</taxon>
        <taxon>Lacticaseibacillus</taxon>
    </lineage>
</organism>
<reference evidence="1 2" key="1">
    <citation type="journal article" date="2013" name="PLoS ONE">
        <title>Lactobacillus paracasei comparative genomics: towards species pan-genome definition and exploitation of diversity.</title>
        <authorList>
            <person name="Smokvina T."/>
            <person name="Wels M."/>
            <person name="Polka J."/>
            <person name="Chervaux C."/>
            <person name="Brisse S."/>
            <person name="Boekhorst J."/>
            <person name="van Hylckama Vlieg J.E."/>
            <person name="Siezen R.J."/>
        </authorList>
    </citation>
    <scope>NUCLEOTIDE SEQUENCE [LARGE SCALE GENOMIC DNA]</scope>
    <source>
        <strain evidence="1 2">Lpp41</strain>
    </source>
</reference>
<dbReference type="EMBL" id="ANKE01000600">
    <property type="protein sequence ID" value="EPC71147.1"/>
    <property type="molecule type" value="Genomic_DNA"/>
</dbReference>
<evidence type="ECO:0000313" key="1">
    <source>
        <dbReference type="EMBL" id="EPC71147.1"/>
    </source>
</evidence>
<accession>A0A829H4W4</accession>
<comment type="caution">
    <text evidence="1">The sequence shown here is derived from an EMBL/GenBank/DDBJ whole genome shotgun (WGS) entry which is preliminary data.</text>
</comment>
<dbReference type="Proteomes" id="UP000014244">
    <property type="component" value="Unassembled WGS sequence"/>
</dbReference>
<gene>
    <name evidence="1" type="ORF">Lpp41_12447</name>
</gene>
<proteinExistence type="predicted"/>
<protein>
    <submittedName>
        <fullName evidence="1">Uncharacterized protein</fullName>
    </submittedName>
</protein>
<name>A0A829H4W4_LACPA</name>